<comment type="caution">
    <text evidence="5">The sequence shown here is derived from an EMBL/GenBank/DDBJ whole genome shotgun (WGS) entry which is preliminary data.</text>
</comment>
<dbReference type="Proteomes" id="UP001165287">
    <property type="component" value="Unassembled WGS sequence"/>
</dbReference>
<gene>
    <name evidence="5" type="ORF">K9V48_02875</name>
</gene>
<comment type="similarity">
    <text evidence="1">Belongs to the SCO1/2 family.</text>
</comment>
<evidence type="ECO:0000256" key="1">
    <source>
        <dbReference type="ARBA" id="ARBA00010996"/>
    </source>
</evidence>
<accession>A0ABS7ULX4</accession>
<dbReference type="PANTHER" id="PTHR12151:SF25">
    <property type="entry name" value="LINALOOL DEHYDRATASE_ISOMERASE DOMAIN-CONTAINING PROTEIN"/>
    <property type="match status" value="1"/>
</dbReference>
<organism evidence="5 6">
    <name type="scientific">Metabacillus rhizolycopersici</name>
    <dbReference type="NCBI Taxonomy" id="2875709"/>
    <lineage>
        <taxon>Bacteria</taxon>
        <taxon>Bacillati</taxon>
        <taxon>Bacillota</taxon>
        <taxon>Bacilli</taxon>
        <taxon>Bacillales</taxon>
        <taxon>Bacillaceae</taxon>
        <taxon>Metabacillus</taxon>
    </lineage>
</organism>
<evidence type="ECO:0000313" key="5">
    <source>
        <dbReference type="EMBL" id="MBZ5749209.1"/>
    </source>
</evidence>
<reference evidence="5" key="1">
    <citation type="submission" date="2024-05" db="EMBL/GenBank/DDBJ databases">
        <title>Metabacillus sp. nov., isolated from the rhizosphere soil of tomato plants.</title>
        <authorList>
            <person name="Ma R."/>
        </authorList>
    </citation>
    <scope>NUCLEOTIDE SEQUENCE</scope>
    <source>
        <strain evidence="5">DBTR6</strain>
    </source>
</reference>
<feature type="domain" description="Thioredoxin" evidence="4">
    <location>
        <begin position="30"/>
        <end position="195"/>
    </location>
</feature>
<keyword evidence="6" id="KW-1185">Reference proteome</keyword>
<dbReference type="InterPro" id="IPR013766">
    <property type="entry name" value="Thioredoxin_domain"/>
</dbReference>
<feature type="signal peptide" evidence="3">
    <location>
        <begin position="1"/>
        <end position="21"/>
    </location>
</feature>
<dbReference type="CDD" id="cd02968">
    <property type="entry name" value="SCO"/>
    <property type="match status" value="1"/>
</dbReference>
<dbReference type="PROSITE" id="PS51257">
    <property type="entry name" value="PROKAR_LIPOPROTEIN"/>
    <property type="match status" value="1"/>
</dbReference>
<proteinExistence type="inferred from homology"/>
<dbReference type="InterPro" id="IPR036249">
    <property type="entry name" value="Thioredoxin-like_sf"/>
</dbReference>
<evidence type="ECO:0000256" key="3">
    <source>
        <dbReference type="SAM" id="SignalP"/>
    </source>
</evidence>
<dbReference type="InterPro" id="IPR003782">
    <property type="entry name" value="SCO1/SenC"/>
</dbReference>
<evidence type="ECO:0000313" key="6">
    <source>
        <dbReference type="Proteomes" id="UP001165287"/>
    </source>
</evidence>
<keyword evidence="3" id="KW-0732">Signal</keyword>
<dbReference type="Pfam" id="PF02630">
    <property type="entry name" value="SCO1-SenC"/>
    <property type="match status" value="1"/>
</dbReference>
<evidence type="ECO:0000256" key="2">
    <source>
        <dbReference type="ARBA" id="ARBA00023008"/>
    </source>
</evidence>
<dbReference type="RefSeq" id="WP_224136930.1">
    <property type="nucleotide sequence ID" value="NZ_JAIQUM010000004.1"/>
</dbReference>
<keyword evidence="2" id="KW-0186">Copper</keyword>
<dbReference type="SUPFAM" id="SSF52833">
    <property type="entry name" value="Thioredoxin-like"/>
    <property type="match status" value="1"/>
</dbReference>
<sequence length="195" mass="21939">MKSKHGLLFLLVASLLLFVSACGNSSPIKDPLNYEVQSFQYTNQDGKSVSLEDLQGDVWVANFIFTSCTTVCPPMTAHMSELQDKIAAEGLDAKIISFSVDPEIDTPEKLKKFTEPYSLSFENWSFLTGYSQKEIENFAMKSFKTFVKKPDNDDQVIHQTRFYLVDQNGVVMKDYSGVENPPLDQMIADIKALVN</sequence>
<dbReference type="PROSITE" id="PS51352">
    <property type="entry name" value="THIOREDOXIN_2"/>
    <property type="match status" value="1"/>
</dbReference>
<protein>
    <submittedName>
        <fullName evidence="5">SCO family protein</fullName>
    </submittedName>
</protein>
<evidence type="ECO:0000259" key="4">
    <source>
        <dbReference type="PROSITE" id="PS51352"/>
    </source>
</evidence>
<dbReference type="PANTHER" id="PTHR12151">
    <property type="entry name" value="ELECTRON TRANSPORT PROTIN SCO1/SENC FAMILY MEMBER"/>
    <property type="match status" value="1"/>
</dbReference>
<name>A0ABS7ULX4_9BACI</name>
<dbReference type="EMBL" id="JAIQUM010000004">
    <property type="protein sequence ID" value="MBZ5749209.1"/>
    <property type="molecule type" value="Genomic_DNA"/>
</dbReference>
<dbReference type="Gene3D" id="3.40.30.10">
    <property type="entry name" value="Glutaredoxin"/>
    <property type="match status" value="1"/>
</dbReference>
<feature type="chain" id="PRO_5047016825" evidence="3">
    <location>
        <begin position="22"/>
        <end position="195"/>
    </location>
</feature>